<evidence type="ECO:0000256" key="6">
    <source>
        <dbReference type="ARBA" id="ARBA00022490"/>
    </source>
</evidence>
<dbReference type="EC" id="3.1.2.22" evidence="3"/>
<dbReference type="InterPro" id="IPR050565">
    <property type="entry name" value="LYPA1-2/EST-like"/>
</dbReference>
<sequence>MSAASMSSSAVRAAPLILPAVGRHTATVIFIHGLGDTGHGWADAAQMWKKRDSFNEVKFILPHAPRIPISMNHGFAMPGWFDITTIDKDADEDAPGILLSRDYFNGLVQQEIDSGISSERIILGGFSQGGAMSLFAGLTSPVKLGGIVGLSSWLLLSKTFKEHLPAGNINKDTPIFMGHGDMDPLVLHHLGKESEQLLKEMGFNVTFKTYP</sequence>
<comment type="subcellular location">
    <subcellularLocation>
        <location evidence="1">Cytoplasm</location>
    </subcellularLocation>
</comment>
<dbReference type="AlphaFoldDB" id="A0A167Z534"/>
<reference evidence="14 15" key="1">
    <citation type="journal article" date="2016" name="Genome Biol. Evol.">
        <title>Divergent and convergent evolution of fungal pathogenicity.</title>
        <authorList>
            <person name="Shang Y."/>
            <person name="Xiao G."/>
            <person name="Zheng P."/>
            <person name="Cen K."/>
            <person name="Zhan S."/>
            <person name="Wang C."/>
        </authorList>
    </citation>
    <scope>NUCLEOTIDE SEQUENCE [LARGE SCALE GENOMIC DNA]</scope>
    <source>
        <strain evidence="14 15">RCEF 2490</strain>
    </source>
</reference>
<gene>
    <name evidence="14" type="ORF">AAL_06389</name>
</gene>
<evidence type="ECO:0000256" key="7">
    <source>
        <dbReference type="ARBA" id="ARBA00022801"/>
    </source>
</evidence>
<organism evidence="14 15">
    <name type="scientific">Moelleriella libera RCEF 2490</name>
    <dbReference type="NCBI Taxonomy" id="1081109"/>
    <lineage>
        <taxon>Eukaryota</taxon>
        <taxon>Fungi</taxon>
        <taxon>Dikarya</taxon>
        <taxon>Ascomycota</taxon>
        <taxon>Pezizomycotina</taxon>
        <taxon>Sordariomycetes</taxon>
        <taxon>Hypocreomycetidae</taxon>
        <taxon>Hypocreales</taxon>
        <taxon>Clavicipitaceae</taxon>
        <taxon>Moelleriella</taxon>
    </lineage>
</organism>
<comment type="catalytic activity">
    <reaction evidence="12">
        <text>S-hexadecanoyl-L-cysteinyl-[protein] + H2O = L-cysteinyl-[protein] + hexadecanoate + H(+)</text>
        <dbReference type="Rhea" id="RHEA:19233"/>
        <dbReference type="Rhea" id="RHEA-COMP:10131"/>
        <dbReference type="Rhea" id="RHEA-COMP:11032"/>
        <dbReference type="ChEBI" id="CHEBI:7896"/>
        <dbReference type="ChEBI" id="CHEBI:15377"/>
        <dbReference type="ChEBI" id="CHEBI:15378"/>
        <dbReference type="ChEBI" id="CHEBI:29950"/>
        <dbReference type="ChEBI" id="CHEBI:74151"/>
        <dbReference type="EC" id="3.1.2.22"/>
    </reaction>
</comment>
<evidence type="ECO:0000256" key="10">
    <source>
        <dbReference type="ARBA" id="ARBA00029392"/>
    </source>
</evidence>
<accession>A0A167Z534</accession>
<comment type="caution">
    <text evidence="14">The sequence shown here is derived from an EMBL/GenBank/DDBJ whole genome shotgun (WGS) entry which is preliminary data.</text>
</comment>
<dbReference type="GO" id="GO:0008474">
    <property type="term" value="F:palmitoyl-(protein) hydrolase activity"/>
    <property type="evidence" value="ECO:0007669"/>
    <property type="project" value="UniProtKB-EC"/>
</dbReference>
<evidence type="ECO:0000256" key="11">
    <source>
        <dbReference type="ARBA" id="ARBA00031195"/>
    </source>
</evidence>
<dbReference type="GO" id="GO:0005737">
    <property type="term" value="C:cytoplasm"/>
    <property type="evidence" value="ECO:0007669"/>
    <property type="project" value="UniProtKB-SubCell"/>
</dbReference>
<evidence type="ECO:0000259" key="13">
    <source>
        <dbReference type="Pfam" id="PF02230"/>
    </source>
</evidence>
<name>A0A167Z534_9HYPO</name>
<dbReference type="InterPro" id="IPR003140">
    <property type="entry name" value="PLipase/COase/thioEstase"/>
</dbReference>
<keyword evidence="15" id="KW-1185">Reference proteome</keyword>
<evidence type="ECO:0000256" key="2">
    <source>
        <dbReference type="ARBA" id="ARBA00006499"/>
    </source>
</evidence>
<dbReference type="EMBL" id="AZGY01000016">
    <property type="protein sequence ID" value="KZZ92179.1"/>
    <property type="molecule type" value="Genomic_DNA"/>
</dbReference>
<evidence type="ECO:0000313" key="15">
    <source>
        <dbReference type="Proteomes" id="UP000078544"/>
    </source>
</evidence>
<dbReference type="InterPro" id="IPR029058">
    <property type="entry name" value="AB_hydrolase_fold"/>
</dbReference>
<dbReference type="FunFam" id="3.40.50.1820:FF:000010">
    <property type="entry name" value="Acyl-protein thioesterase 2"/>
    <property type="match status" value="1"/>
</dbReference>
<feature type="domain" description="Phospholipase/carboxylesterase/thioesterase" evidence="13">
    <location>
        <begin position="19"/>
        <end position="211"/>
    </location>
</feature>
<evidence type="ECO:0000256" key="4">
    <source>
        <dbReference type="ARBA" id="ARBA00014923"/>
    </source>
</evidence>
<keyword evidence="5" id="KW-0719">Serine esterase</keyword>
<dbReference type="SUPFAM" id="SSF53474">
    <property type="entry name" value="alpha/beta-Hydrolases"/>
    <property type="match status" value="1"/>
</dbReference>
<dbReference type="GO" id="GO:0006631">
    <property type="term" value="P:fatty acid metabolic process"/>
    <property type="evidence" value="ECO:0007669"/>
    <property type="project" value="UniProtKB-KW"/>
</dbReference>
<evidence type="ECO:0000256" key="3">
    <source>
        <dbReference type="ARBA" id="ARBA00012423"/>
    </source>
</evidence>
<keyword evidence="8" id="KW-0276">Fatty acid metabolism</keyword>
<dbReference type="Pfam" id="PF02230">
    <property type="entry name" value="Abhydrolase_2"/>
    <property type="match status" value="1"/>
</dbReference>
<dbReference type="STRING" id="1081109.A0A167Z534"/>
<dbReference type="PANTHER" id="PTHR10655">
    <property type="entry name" value="LYSOPHOSPHOLIPASE-RELATED"/>
    <property type="match status" value="1"/>
</dbReference>
<evidence type="ECO:0000256" key="12">
    <source>
        <dbReference type="ARBA" id="ARBA00047337"/>
    </source>
</evidence>
<evidence type="ECO:0000256" key="9">
    <source>
        <dbReference type="ARBA" id="ARBA00023098"/>
    </source>
</evidence>
<dbReference type="GO" id="GO:0052689">
    <property type="term" value="F:carboxylic ester hydrolase activity"/>
    <property type="evidence" value="ECO:0007669"/>
    <property type="project" value="UniProtKB-KW"/>
</dbReference>
<proteinExistence type="inferred from homology"/>
<evidence type="ECO:0000313" key="14">
    <source>
        <dbReference type="EMBL" id="KZZ92179.1"/>
    </source>
</evidence>
<dbReference type="OrthoDB" id="2418081at2759"/>
<evidence type="ECO:0000256" key="1">
    <source>
        <dbReference type="ARBA" id="ARBA00004496"/>
    </source>
</evidence>
<protein>
    <recommendedName>
        <fullName evidence="4">Acyl-protein thioesterase 1</fullName>
        <ecNumber evidence="3">3.1.2.22</ecNumber>
    </recommendedName>
    <alternativeName>
        <fullName evidence="11">Palmitoyl-protein hydrolase</fullName>
    </alternativeName>
</protein>
<comment type="function">
    <text evidence="10">Hydrolyzes fatty acids from S-acylated cysteine residues in proteins with a strong preference for palmitoylated G-alpha proteins over other acyl substrates. Mediates the deacylation of G-alpha proteins such as GPA1 in vivo, but has weak or no activity toward palmitoylated Ras proteins. Has weak lysophospholipase activity in vitro; however such activity may not exist in vivo.</text>
</comment>
<keyword evidence="6" id="KW-0963">Cytoplasm</keyword>
<comment type="similarity">
    <text evidence="2">Belongs to the AB hydrolase superfamily. AB hydrolase 2 family.</text>
</comment>
<keyword evidence="7" id="KW-0378">Hydrolase</keyword>
<keyword evidence="9" id="KW-0443">Lipid metabolism</keyword>
<evidence type="ECO:0000256" key="8">
    <source>
        <dbReference type="ARBA" id="ARBA00022832"/>
    </source>
</evidence>
<dbReference type="PANTHER" id="PTHR10655:SF17">
    <property type="entry name" value="LYSOPHOSPHOLIPASE-LIKE PROTEIN 1"/>
    <property type="match status" value="1"/>
</dbReference>
<dbReference type="Gene3D" id="3.40.50.1820">
    <property type="entry name" value="alpha/beta hydrolase"/>
    <property type="match status" value="1"/>
</dbReference>
<evidence type="ECO:0000256" key="5">
    <source>
        <dbReference type="ARBA" id="ARBA00022487"/>
    </source>
</evidence>
<dbReference type="Proteomes" id="UP000078544">
    <property type="component" value="Unassembled WGS sequence"/>
</dbReference>